<dbReference type="CDD" id="cd02966">
    <property type="entry name" value="TlpA_like_family"/>
    <property type="match status" value="1"/>
</dbReference>
<dbReference type="RefSeq" id="WP_125030296.1">
    <property type="nucleotide sequence ID" value="NZ_JAPXVP010000006.1"/>
</dbReference>
<feature type="signal peptide" evidence="1">
    <location>
        <begin position="1"/>
        <end position="19"/>
    </location>
</feature>
<name>A0A425Y2Q5_9BACT</name>
<feature type="chain" id="PRO_5019167291" evidence="1">
    <location>
        <begin position="20"/>
        <end position="161"/>
    </location>
</feature>
<dbReference type="PANTHER" id="PTHR42852">
    <property type="entry name" value="THIOL:DISULFIDE INTERCHANGE PROTEIN DSBE"/>
    <property type="match status" value="1"/>
</dbReference>
<reference evidence="3 4" key="1">
    <citation type="submission" date="2018-07" db="EMBL/GenBank/DDBJ databases">
        <title>Draft genome sequence of Ancylomarina sp. M1P.</title>
        <authorList>
            <person name="Yadav S."/>
            <person name="Villanueva L."/>
            <person name="Damste J.S.S."/>
        </authorList>
    </citation>
    <scope>NUCLEOTIDE SEQUENCE [LARGE SCALE GENOMIC DNA]</scope>
    <source>
        <strain evidence="3 4">M1P</strain>
    </source>
</reference>
<dbReference type="OrthoDB" id="9794348at2"/>
<gene>
    <name evidence="3" type="ORF">DWB61_07575</name>
</gene>
<dbReference type="InterPro" id="IPR000866">
    <property type="entry name" value="AhpC/TSA"/>
</dbReference>
<dbReference type="SUPFAM" id="SSF52833">
    <property type="entry name" value="Thioredoxin-like"/>
    <property type="match status" value="1"/>
</dbReference>
<sequence length="161" mass="18354">MTKYSLLLILSLFSYLTHAQLSGSQLKDIHGKTIQSENLFSNIEEPIVLCFWATWCRPCLQELEAINEAMDEWQDEVEFKMIAISTDNSRSSSKVSALVKAQDWQFDVYIDENSDLKRAINVSGIPFCCIINKGEVVWKHSGYQAGSEELILEKLTQLSKK</sequence>
<evidence type="ECO:0000256" key="1">
    <source>
        <dbReference type="SAM" id="SignalP"/>
    </source>
</evidence>
<dbReference type="GO" id="GO:0016491">
    <property type="term" value="F:oxidoreductase activity"/>
    <property type="evidence" value="ECO:0007669"/>
    <property type="project" value="InterPro"/>
</dbReference>
<proteinExistence type="predicted"/>
<dbReference type="Proteomes" id="UP000285794">
    <property type="component" value="Unassembled WGS sequence"/>
</dbReference>
<dbReference type="InterPro" id="IPR050553">
    <property type="entry name" value="Thioredoxin_ResA/DsbE_sf"/>
</dbReference>
<comment type="caution">
    <text evidence="3">The sequence shown here is derived from an EMBL/GenBank/DDBJ whole genome shotgun (WGS) entry which is preliminary data.</text>
</comment>
<dbReference type="Gene3D" id="3.40.30.10">
    <property type="entry name" value="Glutaredoxin"/>
    <property type="match status" value="1"/>
</dbReference>
<organism evidence="3 4">
    <name type="scientific">Ancylomarina euxinus</name>
    <dbReference type="NCBI Taxonomy" id="2283627"/>
    <lineage>
        <taxon>Bacteria</taxon>
        <taxon>Pseudomonadati</taxon>
        <taxon>Bacteroidota</taxon>
        <taxon>Bacteroidia</taxon>
        <taxon>Marinilabiliales</taxon>
        <taxon>Marinifilaceae</taxon>
        <taxon>Ancylomarina</taxon>
    </lineage>
</organism>
<dbReference type="InterPro" id="IPR036249">
    <property type="entry name" value="Thioredoxin-like_sf"/>
</dbReference>
<dbReference type="InterPro" id="IPR013766">
    <property type="entry name" value="Thioredoxin_domain"/>
</dbReference>
<dbReference type="PROSITE" id="PS51352">
    <property type="entry name" value="THIOREDOXIN_2"/>
    <property type="match status" value="1"/>
</dbReference>
<dbReference type="PANTHER" id="PTHR42852:SF17">
    <property type="entry name" value="THIOREDOXIN-LIKE PROTEIN HI_1115"/>
    <property type="match status" value="1"/>
</dbReference>
<feature type="domain" description="Thioredoxin" evidence="2">
    <location>
        <begin position="15"/>
        <end position="160"/>
    </location>
</feature>
<protein>
    <submittedName>
        <fullName evidence="3">TlpA family protein disulfide reductase</fullName>
    </submittedName>
</protein>
<dbReference type="GO" id="GO:0016209">
    <property type="term" value="F:antioxidant activity"/>
    <property type="evidence" value="ECO:0007669"/>
    <property type="project" value="InterPro"/>
</dbReference>
<evidence type="ECO:0000313" key="4">
    <source>
        <dbReference type="Proteomes" id="UP000285794"/>
    </source>
</evidence>
<dbReference type="AlphaFoldDB" id="A0A425Y2Q5"/>
<dbReference type="Pfam" id="PF00578">
    <property type="entry name" value="AhpC-TSA"/>
    <property type="match status" value="1"/>
</dbReference>
<dbReference type="EMBL" id="QQWG01000006">
    <property type="protein sequence ID" value="RRG22068.1"/>
    <property type="molecule type" value="Genomic_DNA"/>
</dbReference>
<accession>A0A425Y2Q5</accession>
<evidence type="ECO:0000313" key="3">
    <source>
        <dbReference type="EMBL" id="RRG22068.1"/>
    </source>
</evidence>
<evidence type="ECO:0000259" key="2">
    <source>
        <dbReference type="PROSITE" id="PS51352"/>
    </source>
</evidence>
<keyword evidence="4" id="KW-1185">Reference proteome</keyword>
<keyword evidence="1" id="KW-0732">Signal</keyword>